<protein>
    <recommendedName>
        <fullName evidence="2">HTH cro/C1-type domain-containing protein</fullName>
    </recommendedName>
</protein>
<dbReference type="PROSITE" id="PS50943">
    <property type="entry name" value="HTH_CROC1"/>
    <property type="match status" value="1"/>
</dbReference>
<name>A0A1E5QB32_9PROT</name>
<dbReference type="AlphaFoldDB" id="A0A1E5QB32"/>
<accession>A0A1E5QB32</accession>
<evidence type="ECO:0000313" key="4">
    <source>
        <dbReference type="Proteomes" id="UP000095347"/>
    </source>
</evidence>
<feature type="domain" description="HTH cro/C1-type" evidence="2">
    <location>
        <begin position="41"/>
        <end position="95"/>
    </location>
</feature>
<evidence type="ECO:0000259" key="2">
    <source>
        <dbReference type="PROSITE" id="PS50943"/>
    </source>
</evidence>
<dbReference type="Gene3D" id="1.10.260.40">
    <property type="entry name" value="lambda repressor-like DNA-binding domains"/>
    <property type="match status" value="1"/>
</dbReference>
<gene>
    <name evidence="3" type="ORF">BEN30_03530</name>
</gene>
<dbReference type="RefSeq" id="WP_069956642.1">
    <property type="nucleotide sequence ID" value="NZ_MCGG01000008.1"/>
</dbReference>
<feature type="region of interest" description="Disordered" evidence="1">
    <location>
        <begin position="1"/>
        <end position="27"/>
    </location>
</feature>
<dbReference type="InterPro" id="IPR001387">
    <property type="entry name" value="Cro/C1-type_HTH"/>
</dbReference>
<keyword evidence="4" id="KW-1185">Reference proteome</keyword>
<reference evidence="4" key="1">
    <citation type="submission" date="2016-07" db="EMBL/GenBank/DDBJ databases">
        <authorList>
            <person name="Florea S."/>
            <person name="Webb J.S."/>
            <person name="Jaromczyk J."/>
            <person name="Schardl C.L."/>
        </authorList>
    </citation>
    <scope>NUCLEOTIDE SEQUENCE [LARGE SCALE GENOMIC DNA]</scope>
    <source>
        <strain evidence="4">MV-1</strain>
    </source>
</reference>
<dbReference type="GO" id="GO:0003677">
    <property type="term" value="F:DNA binding"/>
    <property type="evidence" value="ECO:0007669"/>
    <property type="project" value="InterPro"/>
</dbReference>
<dbReference type="InterPro" id="IPR010982">
    <property type="entry name" value="Lambda_DNA-bd_dom_sf"/>
</dbReference>
<dbReference type="SUPFAM" id="SSF47413">
    <property type="entry name" value="lambda repressor-like DNA-binding domains"/>
    <property type="match status" value="1"/>
</dbReference>
<evidence type="ECO:0000256" key="1">
    <source>
        <dbReference type="SAM" id="MobiDB-lite"/>
    </source>
</evidence>
<dbReference type="STRING" id="28181.BEN30_03530"/>
<evidence type="ECO:0000313" key="3">
    <source>
        <dbReference type="EMBL" id="OEJ69177.1"/>
    </source>
</evidence>
<proteinExistence type="predicted"/>
<comment type="caution">
    <text evidence="3">The sequence shown here is derived from an EMBL/GenBank/DDBJ whole genome shotgun (WGS) entry which is preliminary data.</text>
</comment>
<dbReference type="EMBL" id="MCGG01000008">
    <property type="protein sequence ID" value="OEJ69177.1"/>
    <property type="molecule type" value="Genomic_DNA"/>
</dbReference>
<organism evidence="3 4">
    <name type="scientific">Magnetovibrio blakemorei</name>
    <dbReference type="NCBI Taxonomy" id="28181"/>
    <lineage>
        <taxon>Bacteria</taxon>
        <taxon>Pseudomonadati</taxon>
        <taxon>Pseudomonadota</taxon>
        <taxon>Alphaproteobacteria</taxon>
        <taxon>Rhodospirillales</taxon>
        <taxon>Magnetovibrionaceae</taxon>
        <taxon>Magnetovibrio</taxon>
    </lineage>
</organism>
<dbReference type="Proteomes" id="UP000095347">
    <property type="component" value="Unassembled WGS sequence"/>
</dbReference>
<dbReference type="CDD" id="cd00093">
    <property type="entry name" value="HTH_XRE"/>
    <property type="match status" value="1"/>
</dbReference>
<sequence length="154" mass="17268">MTVRSTPPIKPKLIPSNDHVPMQRTKPPLTNDFDRFFPIRIKAMRLSLNLSAAMMDRHAGFSPGTTGRLERGELRVYANHLYALCAATGVPIGFFYDTLDDAQSPEASPGGSYDQELEKQRLLLAFMSIKDPTIKRDVFELIETLANEYPTKAP</sequence>